<dbReference type="EMBL" id="OX459955">
    <property type="protein sequence ID" value="CAI9159365.1"/>
    <property type="molecule type" value="Genomic_DNA"/>
</dbReference>
<sequence length="136" mass="14840">MSSNWILSSLMPCTVFFLPYHTGSDVLFQHLQEPCVLTYVDTAALLPRQHFLPQPPEGASHKGSSEGRPPPTAAGGRVPEGRKLDLESSRSWAFRLTEGRPLLQGFSQRGCGHPVEPSSALSFGRSQASRETVPKP</sequence>
<feature type="region of interest" description="Disordered" evidence="1">
    <location>
        <begin position="105"/>
        <end position="136"/>
    </location>
</feature>
<accession>A0ABN8YEC6</accession>
<evidence type="ECO:0000313" key="3">
    <source>
        <dbReference type="Proteomes" id="UP001176941"/>
    </source>
</evidence>
<proteinExistence type="predicted"/>
<feature type="region of interest" description="Disordered" evidence="1">
    <location>
        <begin position="50"/>
        <end position="84"/>
    </location>
</feature>
<gene>
    <name evidence="2" type="ORF">MRATA1EN1_LOCUS8327</name>
</gene>
<evidence type="ECO:0000256" key="1">
    <source>
        <dbReference type="SAM" id="MobiDB-lite"/>
    </source>
</evidence>
<feature type="compositionally biased region" description="Polar residues" evidence="1">
    <location>
        <begin position="119"/>
        <end position="130"/>
    </location>
</feature>
<reference evidence="2" key="1">
    <citation type="submission" date="2023-04" db="EMBL/GenBank/DDBJ databases">
        <authorList>
            <consortium name="ELIXIR-Norway"/>
        </authorList>
    </citation>
    <scope>NUCLEOTIDE SEQUENCE [LARGE SCALE GENOMIC DNA]</scope>
</reference>
<dbReference type="Proteomes" id="UP001176941">
    <property type="component" value="Chromosome 19"/>
</dbReference>
<name>A0ABN8YEC6_RANTA</name>
<keyword evidence="3" id="KW-1185">Reference proteome</keyword>
<organism evidence="2 3">
    <name type="scientific">Rangifer tarandus platyrhynchus</name>
    <name type="common">Svalbard reindeer</name>
    <dbReference type="NCBI Taxonomy" id="3082113"/>
    <lineage>
        <taxon>Eukaryota</taxon>
        <taxon>Metazoa</taxon>
        <taxon>Chordata</taxon>
        <taxon>Craniata</taxon>
        <taxon>Vertebrata</taxon>
        <taxon>Euteleostomi</taxon>
        <taxon>Mammalia</taxon>
        <taxon>Eutheria</taxon>
        <taxon>Laurasiatheria</taxon>
        <taxon>Artiodactyla</taxon>
        <taxon>Ruminantia</taxon>
        <taxon>Pecora</taxon>
        <taxon>Cervidae</taxon>
        <taxon>Odocoileinae</taxon>
        <taxon>Rangifer</taxon>
    </lineage>
</organism>
<protein>
    <submittedName>
        <fullName evidence="2">Uncharacterized protein</fullName>
    </submittedName>
</protein>
<evidence type="ECO:0000313" key="2">
    <source>
        <dbReference type="EMBL" id="CAI9159365.1"/>
    </source>
</evidence>